<dbReference type="PROSITE" id="PS00198">
    <property type="entry name" value="4FE4S_FER_1"/>
    <property type="match status" value="1"/>
</dbReference>
<feature type="domain" description="4Fe-4S ferredoxin-type" evidence="5">
    <location>
        <begin position="221"/>
        <end position="253"/>
    </location>
</feature>
<reference evidence="6 7" key="1">
    <citation type="submission" date="2020-07" db="EMBL/GenBank/DDBJ databases">
        <title>Vallitalea guaymasensis genome.</title>
        <authorList>
            <person name="Postec A."/>
        </authorList>
    </citation>
    <scope>NUCLEOTIDE SEQUENCE [LARGE SCALE GENOMIC DNA]</scope>
    <source>
        <strain evidence="6 7">Ra1766G1</strain>
    </source>
</reference>
<organism evidence="6 7">
    <name type="scientific">Vallitalea guaymasensis</name>
    <dbReference type="NCBI Taxonomy" id="1185412"/>
    <lineage>
        <taxon>Bacteria</taxon>
        <taxon>Bacillati</taxon>
        <taxon>Bacillota</taxon>
        <taxon>Clostridia</taxon>
        <taxon>Lachnospirales</taxon>
        <taxon>Vallitaleaceae</taxon>
        <taxon>Vallitalea</taxon>
    </lineage>
</organism>
<evidence type="ECO:0000256" key="4">
    <source>
        <dbReference type="ARBA" id="ARBA00023014"/>
    </source>
</evidence>
<keyword evidence="4" id="KW-0411">Iron-sulfur</keyword>
<evidence type="ECO:0000313" key="7">
    <source>
        <dbReference type="Proteomes" id="UP000677305"/>
    </source>
</evidence>
<dbReference type="Gene3D" id="3.30.70.20">
    <property type="match status" value="1"/>
</dbReference>
<dbReference type="KEGG" id="vgu:HYG85_14545"/>
<gene>
    <name evidence="6" type="ORF">HYG85_14545</name>
</gene>
<evidence type="ECO:0000256" key="1">
    <source>
        <dbReference type="ARBA" id="ARBA00022485"/>
    </source>
</evidence>
<keyword evidence="7" id="KW-1185">Reference proteome</keyword>
<evidence type="ECO:0000313" key="6">
    <source>
        <dbReference type="EMBL" id="QUH30065.1"/>
    </source>
</evidence>
<dbReference type="GO" id="GO:0008616">
    <property type="term" value="P:tRNA queuosine(34) biosynthetic process"/>
    <property type="evidence" value="ECO:0007669"/>
    <property type="project" value="InterPro"/>
</dbReference>
<dbReference type="EMBL" id="CP058561">
    <property type="protein sequence ID" value="QUH30065.1"/>
    <property type="molecule type" value="Genomic_DNA"/>
</dbReference>
<dbReference type="GO" id="GO:0051539">
    <property type="term" value="F:4 iron, 4 sulfur cluster binding"/>
    <property type="evidence" value="ECO:0007669"/>
    <property type="project" value="UniProtKB-KW"/>
</dbReference>
<dbReference type="PROSITE" id="PS51379">
    <property type="entry name" value="4FE4S_FER_2"/>
    <property type="match status" value="2"/>
</dbReference>
<keyword evidence="2" id="KW-0479">Metal-binding</keyword>
<feature type="domain" description="4Fe-4S ferredoxin-type" evidence="5">
    <location>
        <begin position="172"/>
        <end position="201"/>
    </location>
</feature>
<name>A0A8J8MCB3_9FIRM</name>
<keyword evidence="3" id="KW-0408">Iron</keyword>
<accession>A0A8J8MCB3</accession>
<dbReference type="PANTHER" id="PTHR30002:SF4">
    <property type="entry name" value="EPOXYQUEUOSINE REDUCTASE"/>
    <property type="match status" value="1"/>
</dbReference>
<dbReference type="InterPro" id="IPR004453">
    <property type="entry name" value="QueG"/>
</dbReference>
<dbReference type="PANTHER" id="PTHR30002">
    <property type="entry name" value="EPOXYQUEUOSINE REDUCTASE"/>
    <property type="match status" value="1"/>
</dbReference>
<dbReference type="AlphaFoldDB" id="A0A8J8MCB3"/>
<dbReference type="RefSeq" id="WP_212690290.1">
    <property type="nucleotide sequence ID" value="NZ_CP058561.1"/>
</dbReference>
<dbReference type="GO" id="GO:0046872">
    <property type="term" value="F:metal ion binding"/>
    <property type="evidence" value="ECO:0007669"/>
    <property type="project" value="UniProtKB-KW"/>
</dbReference>
<dbReference type="InterPro" id="IPR017896">
    <property type="entry name" value="4Fe4S_Fe-S-bd"/>
</dbReference>
<evidence type="ECO:0000259" key="5">
    <source>
        <dbReference type="PROSITE" id="PS51379"/>
    </source>
</evidence>
<keyword evidence="1" id="KW-0004">4Fe-4S</keyword>
<dbReference type="Proteomes" id="UP000677305">
    <property type="component" value="Chromosome"/>
</dbReference>
<dbReference type="SUPFAM" id="SSF54862">
    <property type="entry name" value="4Fe-4S ferredoxins"/>
    <property type="match status" value="1"/>
</dbReference>
<dbReference type="Pfam" id="PF13484">
    <property type="entry name" value="Fer4_16"/>
    <property type="match status" value="1"/>
</dbReference>
<evidence type="ECO:0000256" key="2">
    <source>
        <dbReference type="ARBA" id="ARBA00022723"/>
    </source>
</evidence>
<sequence length="306" mass="35266">MVGLIEKEVKKHGDRAKVFPARNLKRIEQDSRNTMNSGLLDKFQKNIVNGFQDINLPNLDFTIRSIIIVASPSPATVTVNFNWQGEKVPLKLPSTYMDMTTAPLRIENYLNDFLKSLGYQIKYAPRLPRNLLAARSGLGTYGRNNLCYVEGLGSFINLVPFYSNIPCEDDIWHEMFQMDICKGCRDCLDNCPTGAIVEDRFLIKTERCLTYYNEVDSKWDFPEWVDKSSHNSIYGCSRCQDVCPVNKRYIDDNKIKPIEFTEEETSLLLEGKPIEELSRRMKRKIKVLNMSDYLAALPRNLNILLK</sequence>
<evidence type="ECO:0000256" key="3">
    <source>
        <dbReference type="ARBA" id="ARBA00023004"/>
    </source>
</evidence>
<protein>
    <recommendedName>
        <fullName evidence="5">4Fe-4S ferredoxin-type domain-containing protein</fullName>
    </recommendedName>
</protein>
<dbReference type="GO" id="GO:0052693">
    <property type="term" value="F:epoxyqueuosine reductase activity"/>
    <property type="evidence" value="ECO:0007669"/>
    <property type="project" value="TreeGrafter"/>
</dbReference>
<proteinExistence type="predicted"/>
<dbReference type="InterPro" id="IPR017900">
    <property type="entry name" value="4Fe4S_Fe_S_CS"/>
</dbReference>